<dbReference type="Pfam" id="PF01777">
    <property type="entry name" value="Ribosomal_L27e"/>
    <property type="match status" value="1"/>
</dbReference>
<accession>A0AAF0DUC4</accession>
<keyword evidence="3 4" id="KW-0687">Ribonucleoprotein</keyword>
<evidence type="ECO:0000256" key="1">
    <source>
        <dbReference type="ARBA" id="ARBA00009124"/>
    </source>
</evidence>
<protein>
    <recommendedName>
        <fullName evidence="4">60S ribosomal protein L27</fullName>
    </recommendedName>
</protein>
<dbReference type="Gene3D" id="2.30.30.770">
    <property type="match status" value="1"/>
</dbReference>
<dbReference type="PROSITE" id="PS01107">
    <property type="entry name" value="RIBOSOMAL_L27E"/>
    <property type="match status" value="1"/>
</dbReference>
<dbReference type="InterPro" id="IPR041991">
    <property type="entry name" value="Ribosomal_eL27_KOW"/>
</dbReference>
<dbReference type="Proteomes" id="UP001216638">
    <property type="component" value="Chromosome 2"/>
</dbReference>
<name>A0AAF0DUC4_9BASI</name>
<evidence type="ECO:0000256" key="4">
    <source>
        <dbReference type="RuleBase" id="RU000575"/>
    </source>
</evidence>
<dbReference type="PANTHER" id="PTHR10497">
    <property type="entry name" value="60S RIBOSOMAL PROTEIN L27"/>
    <property type="match status" value="1"/>
</dbReference>
<keyword evidence="2 4" id="KW-0689">Ribosomal protein</keyword>
<dbReference type="AlphaFoldDB" id="A0AAF0DUC4"/>
<dbReference type="CDD" id="cd06090">
    <property type="entry name" value="KOW_RPL27"/>
    <property type="match status" value="1"/>
</dbReference>
<dbReference type="InterPro" id="IPR001141">
    <property type="entry name" value="Ribosomal_eL27"/>
</dbReference>
<dbReference type="SUPFAM" id="SSF50104">
    <property type="entry name" value="Translation proteins SH3-like domain"/>
    <property type="match status" value="1"/>
</dbReference>
<evidence type="ECO:0000256" key="2">
    <source>
        <dbReference type="ARBA" id="ARBA00022980"/>
    </source>
</evidence>
<gene>
    <name evidence="5" type="ORF">MBRA1_002190</name>
</gene>
<organism evidence="5 6">
    <name type="scientific">Malassezia brasiliensis</name>
    <dbReference type="NCBI Taxonomy" id="1821822"/>
    <lineage>
        <taxon>Eukaryota</taxon>
        <taxon>Fungi</taxon>
        <taxon>Dikarya</taxon>
        <taxon>Basidiomycota</taxon>
        <taxon>Ustilaginomycotina</taxon>
        <taxon>Malasseziomycetes</taxon>
        <taxon>Malasseziales</taxon>
        <taxon>Malasseziaceae</taxon>
        <taxon>Malassezia</taxon>
    </lineage>
</organism>
<dbReference type="GO" id="GO:0005840">
    <property type="term" value="C:ribosome"/>
    <property type="evidence" value="ECO:0007669"/>
    <property type="project" value="UniProtKB-KW"/>
</dbReference>
<proteinExistence type="inferred from homology"/>
<evidence type="ECO:0000313" key="6">
    <source>
        <dbReference type="Proteomes" id="UP001216638"/>
    </source>
</evidence>
<sequence>MPKIYKPGKVAVVLQGRHAGKKWLTGQVVVIKQFDEGNKEHGFPYVIAAGIERYPLKVNKRMGAKKLARRSKIKPFVKVINYNHLFPTRYALELEGLKGVATNDTFKEVSQREAAKKEIKKLFEERYQSGKNRWFFTPLRF</sequence>
<comment type="similarity">
    <text evidence="1 4">Belongs to the eukaryotic ribosomal protein eL27 family.</text>
</comment>
<dbReference type="GO" id="GO:0006412">
    <property type="term" value="P:translation"/>
    <property type="evidence" value="ECO:0007669"/>
    <property type="project" value="InterPro"/>
</dbReference>
<dbReference type="GO" id="GO:1990904">
    <property type="term" value="C:ribonucleoprotein complex"/>
    <property type="evidence" value="ECO:0007669"/>
    <property type="project" value="UniProtKB-KW"/>
</dbReference>
<dbReference type="FunFam" id="2.30.30.770:FF:000001">
    <property type="entry name" value="60S ribosomal protein L27"/>
    <property type="match status" value="1"/>
</dbReference>
<evidence type="ECO:0000313" key="5">
    <source>
        <dbReference type="EMBL" id="WFC95542.1"/>
    </source>
</evidence>
<keyword evidence="6" id="KW-1185">Reference proteome</keyword>
<dbReference type="GO" id="GO:0003735">
    <property type="term" value="F:structural constituent of ribosome"/>
    <property type="evidence" value="ECO:0007669"/>
    <property type="project" value="InterPro"/>
</dbReference>
<dbReference type="InterPro" id="IPR008991">
    <property type="entry name" value="Translation_prot_SH3-like_sf"/>
</dbReference>
<evidence type="ECO:0000256" key="3">
    <source>
        <dbReference type="ARBA" id="ARBA00023274"/>
    </source>
</evidence>
<dbReference type="InterPro" id="IPR018262">
    <property type="entry name" value="Ribosomal_eL27_CS"/>
</dbReference>
<dbReference type="EMBL" id="CP119952">
    <property type="protein sequence ID" value="WFC95542.1"/>
    <property type="molecule type" value="Genomic_DNA"/>
</dbReference>
<dbReference type="InterPro" id="IPR038655">
    <property type="entry name" value="Ribosomal_eL27_sf"/>
</dbReference>
<reference evidence="5" key="1">
    <citation type="submission" date="2023-03" db="EMBL/GenBank/DDBJ databases">
        <title>Mating type loci evolution in Malassezia.</title>
        <authorList>
            <person name="Coelho M.A."/>
        </authorList>
    </citation>
    <scope>NUCLEOTIDE SEQUENCE</scope>
    <source>
        <strain evidence="5">CBS 14135</strain>
    </source>
</reference>